<name>A0ABD2IBB1_HETSC</name>
<evidence type="ECO:0000313" key="2">
    <source>
        <dbReference type="EMBL" id="KAL3074741.1"/>
    </source>
</evidence>
<feature type="compositionally biased region" description="Gly residues" evidence="1">
    <location>
        <begin position="1"/>
        <end position="23"/>
    </location>
</feature>
<keyword evidence="3" id="KW-1185">Reference proteome</keyword>
<dbReference type="Proteomes" id="UP001620645">
    <property type="component" value="Unassembled WGS sequence"/>
</dbReference>
<comment type="caution">
    <text evidence="2">The sequence shown here is derived from an EMBL/GenBank/DDBJ whole genome shotgun (WGS) entry which is preliminary data.</text>
</comment>
<dbReference type="EMBL" id="JBICCN010000356">
    <property type="protein sequence ID" value="KAL3074741.1"/>
    <property type="molecule type" value="Genomic_DNA"/>
</dbReference>
<reference evidence="2 3" key="1">
    <citation type="submission" date="2024-10" db="EMBL/GenBank/DDBJ databases">
        <authorList>
            <person name="Kim D."/>
        </authorList>
    </citation>
    <scope>NUCLEOTIDE SEQUENCE [LARGE SCALE GENOMIC DNA]</scope>
    <source>
        <strain evidence="2">Taebaek</strain>
    </source>
</reference>
<sequence length="162" mass="16928">MMMIKGGGGGGGGGGEADGGDGGNALRSPPPSSASPPMLHPPLLIPTGSSAGLSLLLHASSSLTLRSHASSFAPLSPAFPRMLYLPLAPPARWFISWSLSPFPRSPSKCFIFRPPPLPPPPTAPCAPWTNDDEKPNEQLTKDGRTEDTYSFTTRIPHPIHGG</sequence>
<feature type="compositionally biased region" description="Pro residues" evidence="1">
    <location>
        <begin position="28"/>
        <end position="43"/>
    </location>
</feature>
<feature type="region of interest" description="Disordered" evidence="1">
    <location>
        <begin position="1"/>
        <end position="43"/>
    </location>
</feature>
<feature type="compositionally biased region" description="Basic and acidic residues" evidence="1">
    <location>
        <begin position="131"/>
        <end position="147"/>
    </location>
</feature>
<protein>
    <submittedName>
        <fullName evidence="2">Uncharacterized protein</fullName>
    </submittedName>
</protein>
<dbReference type="AlphaFoldDB" id="A0ABD2IBB1"/>
<gene>
    <name evidence="2" type="ORF">niasHS_014186</name>
</gene>
<feature type="region of interest" description="Disordered" evidence="1">
    <location>
        <begin position="121"/>
        <end position="162"/>
    </location>
</feature>
<evidence type="ECO:0000313" key="3">
    <source>
        <dbReference type="Proteomes" id="UP001620645"/>
    </source>
</evidence>
<proteinExistence type="predicted"/>
<organism evidence="2 3">
    <name type="scientific">Heterodera schachtii</name>
    <name type="common">Sugarbeet cyst nematode worm</name>
    <name type="synonym">Tylenchus schachtii</name>
    <dbReference type="NCBI Taxonomy" id="97005"/>
    <lineage>
        <taxon>Eukaryota</taxon>
        <taxon>Metazoa</taxon>
        <taxon>Ecdysozoa</taxon>
        <taxon>Nematoda</taxon>
        <taxon>Chromadorea</taxon>
        <taxon>Rhabditida</taxon>
        <taxon>Tylenchina</taxon>
        <taxon>Tylenchomorpha</taxon>
        <taxon>Tylenchoidea</taxon>
        <taxon>Heteroderidae</taxon>
        <taxon>Heteroderinae</taxon>
        <taxon>Heterodera</taxon>
    </lineage>
</organism>
<evidence type="ECO:0000256" key="1">
    <source>
        <dbReference type="SAM" id="MobiDB-lite"/>
    </source>
</evidence>
<accession>A0ABD2IBB1</accession>